<keyword evidence="3" id="KW-1185">Reference proteome</keyword>
<protein>
    <submittedName>
        <fullName evidence="2">Uncharacterized protein</fullName>
    </submittedName>
</protein>
<sequence>MFIFTFPGDAKVECIFSPTDVGGGRGVTAVSLLAPQGEPGSIPGRVTPDFRKWELGIVPDDATGRLVFSAIYRFPPPTHSSANPFSPHFTLIGSLKSSLRAAQISQLQSYRSTRNRALQPTRLQALHIPDVEHTVRKSENKESFLSSDSGPGRESDVIGRTKRPITAKQATVDREAWPRYLYWSGGLLVAAWRRGLCVAPARSRVNPIPGSALSDARRSLPASASAAPTSTSLRGRSAMLLNQARFRHPTALHTLAITRYSSLECGELFCPDRDNSPTGILSAAKAVRLLAYHLGEPGSIPGGSLRVFASENRSGRCHWLAGFSRISRFLRPCIPAMLHSHLSPPSSALKTSYGHHFNTLNTRVREPNSANDTVNQETCALECALVLVCFTDFTYLGSRTIRSAKFEELLSSFNGLKSIKDVEAERQRSSYDIIGLGFRDPTQSRNNLQRVNRQIKRRVANRCAWCGNTALEGEKGGSKATPRELRGITGGSAASQQAVPGRITNSRAFKAPSGRPLSSPSRGSLCIEKTTLDLVTQARVLIRLKNAGRGEAGITILRDHNLGFHQAHQKSASPQFPIPLKMNQQRLSMPGWRKRAKNTRTKLRDLSWNRQRSKSRGVAPSLVCARPLSKYNGERNLSVSTEIRGLTEISLPINTAVQWLGKEMLVLLNTLLCTLHGPGISYSKTSGKNLLATTHKYDGTFENIRGRGGVVVRLFASHLGEPGSIPGGVAPGVGFVTDVRESPVSTPDHSGAAPYSPRLTLIGSQELDVKGRPNLFTNSQIYREHRNTILAIGDMGAWQLRRNQSPCANTELRILLRDCQQHVASTKLSSMECRRFWPTLLQLKYHGNNLVHAVYLYDSGPSTSDTSLALSQFVASMRFFFLPFCFTGHNYTVQSARKTGRFTRQLAKQVVWAFILSFWGYLSTDLDVDLDNQLPADRDKPFETIRSKTYPNSYSKRTIGSRPHYLGNPRVLPTTPLQLASPPSGVQAGNVKNAYTRCACNNIRFDKLRINALVTLLQTSFQPENPMLCGQGMLPLCLLVSLVPRDEVPLFPPASLQLGALEHGNRRPHQSSPSSPWAIDRRRTMLRRRPTIRQATALEKFHFASSISKTMDISAFPTLPLRRHALGCRSLVSTVFGYNESRQSKGGGGGGGGGEERKRYKGTTQIKTPRRYGVAHCCREPATLPWQLARSVFRRLPPSLQHRASGNAASLSALRFSQAKRTHPARVPIHPRLASCARKVHRGCDVTLSLSGIRWWTSSGVSIEQRRNAKARETEDHRAKPSNSGIVRHDSHVRKPGSPGWEASSLTTTPRLHEGIDLIASMRPLRQLGAGSPRAGRNERHFGPLRLATHGSAAALRRSLSSSRRHKLHRFNLPCKHRFKLITQDYRNVRYFWNQNRRNVVTIPTKIFLALFSRDVLKFLRKTAVTKALHILQEGNGKGTKCRSSLMQVIEEVGERERETDSLMWLGAAVAERLGCSTKASRVQSPAGSLRIFTCGNRAGQCRWSAGFLGVFLALPFWRRSILTSITLIGSQVLAVTSRPNLFTHTNVAVLGGIRRRILDRAIKTAQDPVAMGGRCWSPSEVRSSSEKKNNNNRVPEEAPREAGRTSTCGRGGSCVPFEGPLRSSRGLRPSLRIITTVQQRRSTRISNTCLSERQTSGPIPRHASRCLWTRESWQKSCESPADQAQLLAEHFSLHAHSAHSACNRITHSTSSHATCPIGENSLRHISCIKSNTTIGPDPIHPHFLFSPPTNVYLVELIKAIFYTGIFPTVWRAAILITIQKHTLICTCHITSPILDGSLMPGCTIVVRNSIRDRI</sequence>
<feature type="compositionally biased region" description="Basic and acidic residues" evidence="1">
    <location>
        <begin position="473"/>
        <end position="486"/>
    </location>
</feature>
<feature type="region of interest" description="Disordered" evidence="1">
    <location>
        <begin position="1576"/>
        <end position="1610"/>
    </location>
</feature>
<feature type="region of interest" description="Disordered" evidence="1">
    <location>
        <begin position="208"/>
        <end position="231"/>
    </location>
</feature>
<proteinExistence type="predicted"/>
<dbReference type="EMBL" id="JARBHB010000012">
    <property type="protein sequence ID" value="KAJ8871884.1"/>
    <property type="molecule type" value="Genomic_DNA"/>
</dbReference>
<feature type="region of interest" description="Disordered" evidence="1">
    <location>
        <begin position="473"/>
        <end position="522"/>
    </location>
</feature>
<gene>
    <name evidence="2" type="ORF">PR048_028224</name>
</gene>
<evidence type="ECO:0000313" key="2">
    <source>
        <dbReference type="EMBL" id="KAJ8871884.1"/>
    </source>
</evidence>
<accession>A0ABQ9GIQ6</accession>
<evidence type="ECO:0000313" key="3">
    <source>
        <dbReference type="Proteomes" id="UP001159363"/>
    </source>
</evidence>
<evidence type="ECO:0000256" key="1">
    <source>
        <dbReference type="SAM" id="MobiDB-lite"/>
    </source>
</evidence>
<dbReference type="Proteomes" id="UP001159363">
    <property type="component" value="Chromosome 11"/>
</dbReference>
<feature type="compositionally biased region" description="Low complexity" evidence="1">
    <location>
        <begin position="211"/>
        <end position="231"/>
    </location>
</feature>
<reference evidence="2 3" key="1">
    <citation type="submission" date="2023-02" db="EMBL/GenBank/DDBJ databases">
        <title>LHISI_Scaffold_Assembly.</title>
        <authorList>
            <person name="Stuart O.P."/>
            <person name="Cleave R."/>
            <person name="Magrath M.J.L."/>
            <person name="Mikheyev A.S."/>
        </authorList>
    </citation>
    <scope>NUCLEOTIDE SEQUENCE [LARGE SCALE GENOMIC DNA]</scope>
    <source>
        <strain evidence="2">Daus_M_001</strain>
        <tissue evidence="2">Leg muscle</tissue>
    </source>
</reference>
<comment type="caution">
    <text evidence="2">The sequence shown here is derived from an EMBL/GenBank/DDBJ whole genome shotgun (WGS) entry which is preliminary data.</text>
</comment>
<feature type="region of interest" description="Disordered" evidence="1">
    <location>
        <begin position="1140"/>
        <end position="1159"/>
    </location>
</feature>
<feature type="region of interest" description="Disordered" evidence="1">
    <location>
        <begin position="1264"/>
        <end position="1306"/>
    </location>
</feature>
<name>A0ABQ9GIQ6_9NEOP</name>
<feature type="region of interest" description="Disordered" evidence="1">
    <location>
        <begin position="135"/>
        <end position="162"/>
    </location>
</feature>
<organism evidence="2 3">
    <name type="scientific">Dryococelus australis</name>
    <dbReference type="NCBI Taxonomy" id="614101"/>
    <lineage>
        <taxon>Eukaryota</taxon>
        <taxon>Metazoa</taxon>
        <taxon>Ecdysozoa</taxon>
        <taxon>Arthropoda</taxon>
        <taxon>Hexapoda</taxon>
        <taxon>Insecta</taxon>
        <taxon>Pterygota</taxon>
        <taxon>Neoptera</taxon>
        <taxon>Polyneoptera</taxon>
        <taxon>Phasmatodea</taxon>
        <taxon>Verophasmatodea</taxon>
        <taxon>Anareolatae</taxon>
        <taxon>Phasmatidae</taxon>
        <taxon>Eurycanthinae</taxon>
        <taxon>Dryococelus</taxon>
    </lineage>
</organism>
<feature type="compositionally biased region" description="Polar residues" evidence="1">
    <location>
        <begin position="492"/>
        <end position="507"/>
    </location>
</feature>
<feature type="compositionally biased region" description="Basic and acidic residues" evidence="1">
    <location>
        <begin position="1264"/>
        <end position="1279"/>
    </location>
</feature>
<feature type="compositionally biased region" description="Low complexity" evidence="1">
    <location>
        <begin position="512"/>
        <end position="522"/>
    </location>
</feature>
<feature type="compositionally biased region" description="Basic and acidic residues" evidence="1">
    <location>
        <begin position="1584"/>
        <end position="1604"/>
    </location>
</feature>